<dbReference type="Proteomes" id="UP000789920">
    <property type="component" value="Unassembled WGS sequence"/>
</dbReference>
<protein>
    <submittedName>
        <fullName evidence="1">1960_t:CDS:1</fullName>
    </submittedName>
</protein>
<sequence length="162" mass="18764">TMLLGINWFQKVQVQIHFNEQKLLFRYLEKSNEIPIIQTHEDKLEIPQKAYSSDEDDFFTTYESEDDLDEVESYHTDDASTDNEEFELVKVKTLNEKQQTEALCILKKFGGLFSSELENEFSTPNFSQKAADMGNINGIHKKDKTLEPLPNLEGQADSYTKE</sequence>
<comment type="caution">
    <text evidence="1">The sequence shown here is derived from an EMBL/GenBank/DDBJ whole genome shotgun (WGS) entry which is preliminary data.</text>
</comment>
<proteinExistence type="predicted"/>
<reference evidence="1" key="1">
    <citation type="submission" date="2021-06" db="EMBL/GenBank/DDBJ databases">
        <authorList>
            <person name="Kallberg Y."/>
            <person name="Tangrot J."/>
            <person name="Rosling A."/>
        </authorList>
    </citation>
    <scope>NUCLEOTIDE SEQUENCE</scope>
    <source>
        <strain evidence="1">MA461A</strain>
    </source>
</reference>
<feature type="non-terminal residue" evidence="1">
    <location>
        <position position="162"/>
    </location>
</feature>
<keyword evidence="2" id="KW-1185">Reference proteome</keyword>
<organism evidence="1 2">
    <name type="scientific">Racocetra persica</name>
    <dbReference type="NCBI Taxonomy" id="160502"/>
    <lineage>
        <taxon>Eukaryota</taxon>
        <taxon>Fungi</taxon>
        <taxon>Fungi incertae sedis</taxon>
        <taxon>Mucoromycota</taxon>
        <taxon>Glomeromycotina</taxon>
        <taxon>Glomeromycetes</taxon>
        <taxon>Diversisporales</taxon>
        <taxon>Gigasporaceae</taxon>
        <taxon>Racocetra</taxon>
    </lineage>
</organism>
<feature type="non-terminal residue" evidence="1">
    <location>
        <position position="1"/>
    </location>
</feature>
<name>A0ACA9RKB4_9GLOM</name>
<accession>A0ACA9RKB4</accession>
<dbReference type="EMBL" id="CAJVQC010056828">
    <property type="protein sequence ID" value="CAG8796897.1"/>
    <property type="molecule type" value="Genomic_DNA"/>
</dbReference>
<gene>
    <name evidence="1" type="ORF">RPERSI_LOCUS20245</name>
</gene>
<evidence type="ECO:0000313" key="1">
    <source>
        <dbReference type="EMBL" id="CAG8796897.1"/>
    </source>
</evidence>
<evidence type="ECO:0000313" key="2">
    <source>
        <dbReference type="Proteomes" id="UP000789920"/>
    </source>
</evidence>